<evidence type="ECO:0000313" key="6">
    <source>
        <dbReference type="EMBL" id="MCD7446664.1"/>
    </source>
</evidence>
<reference evidence="6 7" key="1">
    <citation type="journal article" date="2021" name="BMC Genomics">
        <title>Datura genome reveals duplications of psychoactive alkaloid biosynthetic genes and high mutation rate following tissue culture.</title>
        <authorList>
            <person name="Rajewski A."/>
            <person name="Carter-House D."/>
            <person name="Stajich J."/>
            <person name="Litt A."/>
        </authorList>
    </citation>
    <scope>NUCLEOTIDE SEQUENCE [LARGE SCALE GENOMIC DNA]</scope>
    <source>
        <strain evidence="6">AR-01</strain>
    </source>
</reference>
<keyword evidence="3" id="KW-0804">Transcription</keyword>
<dbReference type="EMBL" id="JACEIK010000019">
    <property type="protein sequence ID" value="MCD7446664.1"/>
    <property type="molecule type" value="Genomic_DNA"/>
</dbReference>
<keyword evidence="7" id="KW-1185">Reference proteome</keyword>
<keyword evidence="2" id="KW-0238">DNA-binding</keyword>
<evidence type="ECO:0000256" key="1">
    <source>
        <dbReference type="ARBA" id="ARBA00023015"/>
    </source>
</evidence>
<organism evidence="6 7">
    <name type="scientific">Datura stramonium</name>
    <name type="common">Jimsonweed</name>
    <name type="synonym">Common thornapple</name>
    <dbReference type="NCBI Taxonomy" id="4076"/>
    <lineage>
        <taxon>Eukaryota</taxon>
        <taxon>Viridiplantae</taxon>
        <taxon>Streptophyta</taxon>
        <taxon>Embryophyta</taxon>
        <taxon>Tracheophyta</taxon>
        <taxon>Spermatophyta</taxon>
        <taxon>Magnoliopsida</taxon>
        <taxon>eudicotyledons</taxon>
        <taxon>Gunneridae</taxon>
        <taxon>Pentapetalae</taxon>
        <taxon>asterids</taxon>
        <taxon>lamiids</taxon>
        <taxon>Solanales</taxon>
        <taxon>Solanaceae</taxon>
        <taxon>Solanoideae</taxon>
        <taxon>Datureae</taxon>
        <taxon>Datura</taxon>
    </lineage>
</organism>
<protein>
    <submittedName>
        <fullName evidence="6">Myb-like DNA-binding domain protein</fullName>
    </submittedName>
</protein>
<evidence type="ECO:0000256" key="3">
    <source>
        <dbReference type="ARBA" id="ARBA00023163"/>
    </source>
</evidence>
<gene>
    <name evidence="6" type="primary">MYB4R1_2</name>
    <name evidence="6" type="ORF">HAX54_014435</name>
</gene>
<dbReference type="Proteomes" id="UP000823775">
    <property type="component" value="Unassembled WGS sequence"/>
</dbReference>
<accession>A0ABS8RM22</accession>
<evidence type="ECO:0000256" key="4">
    <source>
        <dbReference type="ARBA" id="ARBA00023242"/>
    </source>
</evidence>
<dbReference type="InterPro" id="IPR051575">
    <property type="entry name" value="Myb-like_DNA-bd"/>
</dbReference>
<evidence type="ECO:0000256" key="5">
    <source>
        <dbReference type="SAM" id="MobiDB-lite"/>
    </source>
</evidence>
<evidence type="ECO:0000256" key="2">
    <source>
        <dbReference type="ARBA" id="ARBA00023125"/>
    </source>
</evidence>
<name>A0ABS8RM22_DATST</name>
<keyword evidence="1" id="KW-0805">Transcription regulation</keyword>
<dbReference type="PANTHER" id="PTHR46621:SF1">
    <property type="entry name" value="SNRNA-ACTIVATING PROTEIN COMPLEX SUBUNIT 4"/>
    <property type="match status" value="1"/>
</dbReference>
<sequence>MIFDDDEEFSGSDSDDGFQEDMEALKKACLLFGKDADDLQPSSSIGDGHVAGADNVTPSVLGRQTTMTMTSKGDEDDDFETLRAIQRRFAAYDDDSGNGREESPLDKFEQVGVTNITGKETSNNFFLERTNAEEGFPACVDGTIQISEGCSNDVAGSRVSLRGHDSGAETTAVSKEENGAGAVTEARCSCPVNFFAKARFSAKLQGKKLSAINCGPPENSHVASFREALTHFAVSLSRKVSQKRVKILRKNLKQQFQVLLQRSVNLLRNETGNTGDLILVNFHINLVPLNDILFLLHVFG</sequence>
<proteinExistence type="predicted"/>
<evidence type="ECO:0000313" key="7">
    <source>
        <dbReference type="Proteomes" id="UP000823775"/>
    </source>
</evidence>
<dbReference type="PANTHER" id="PTHR46621">
    <property type="entry name" value="SNRNA-ACTIVATING PROTEIN COMPLEX SUBUNIT 4"/>
    <property type="match status" value="1"/>
</dbReference>
<feature type="region of interest" description="Disordered" evidence="5">
    <location>
        <begin position="1"/>
        <end position="20"/>
    </location>
</feature>
<keyword evidence="4" id="KW-0539">Nucleus</keyword>
<comment type="caution">
    <text evidence="6">The sequence shown here is derived from an EMBL/GenBank/DDBJ whole genome shotgun (WGS) entry which is preliminary data.</text>
</comment>